<accession>F2NS35</accession>
<evidence type="ECO:0000313" key="1">
    <source>
        <dbReference type="EMBL" id="AEB14271.1"/>
    </source>
</evidence>
<gene>
    <name evidence="1" type="ordered locus">Tresu_1364</name>
</gene>
<dbReference type="STRING" id="869209.Tresu_1364"/>
<organism evidence="1 2">
    <name type="scientific">Treponema succinifaciens (strain ATCC 33096 / DSM 2489 / 6091)</name>
    <dbReference type="NCBI Taxonomy" id="869209"/>
    <lineage>
        <taxon>Bacteria</taxon>
        <taxon>Pseudomonadati</taxon>
        <taxon>Spirochaetota</taxon>
        <taxon>Spirochaetia</taxon>
        <taxon>Spirochaetales</taxon>
        <taxon>Treponemataceae</taxon>
        <taxon>Treponema</taxon>
    </lineage>
</organism>
<evidence type="ECO:0000313" key="2">
    <source>
        <dbReference type="Proteomes" id="UP000006852"/>
    </source>
</evidence>
<dbReference type="eggNOG" id="ENOG502ZPBI">
    <property type="taxonomic scope" value="Bacteria"/>
</dbReference>
<dbReference type="AlphaFoldDB" id="F2NS35"/>
<reference evidence="2" key="2">
    <citation type="submission" date="2011-04" db="EMBL/GenBank/DDBJ databases">
        <title>The complete genome of chromosome of Treponema succinifaciens DSM 2489.</title>
        <authorList>
            <person name="Lucas S."/>
            <person name="Copeland A."/>
            <person name="Lapidus A."/>
            <person name="Bruce D."/>
            <person name="Goodwin L."/>
            <person name="Pitluck S."/>
            <person name="Peters L."/>
            <person name="Kyrpides N."/>
            <person name="Mavromatis K."/>
            <person name="Ivanova N."/>
            <person name="Ovchinnikova G."/>
            <person name="Teshima H."/>
            <person name="Detter J.C."/>
            <person name="Tapia R."/>
            <person name="Han C."/>
            <person name="Land M."/>
            <person name="Hauser L."/>
            <person name="Markowitz V."/>
            <person name="Cheng J.-F."/>
            <person name="Hugenholtz P."/>
            <person name="Woyke T."/>
            <person name="Wu D."/>
            <person name="Gronow S."/>
            <person name="Wellnitz S."/>
            <person name="Brambilla E."/>
            <person name="Klenk H.-P."/>
            <person name="Eisen J.A."/>
        </authorList>
    </citation>
    <scope>NUCLEOTIDE SEQUENCE [LARGE SCALE GENOMIC DNA]</scope>
    <source>
        <strain evidence="2">ATCC 33096 / DSM 2489 / 6091</strain>
    </source>
</reference>
<protein>
    <submittedName>
        <fullName evidence="1">Uncharacterized protein</fullName>
    </submittedName>
</protein>
<reference evidence="1 2" key="1">
    <citation type="journal article" date="2011" name="Stand. Genomic Sci.">
        <title>Complete genome sequence of Treponema succinifaciens type strain (6091).</title>
        <authorList>
            <person name="Han C."/>
            <person name="Gronow S."/>
            <person name="Teshima H."/>
            <person name="Lapidus A."/>
            <person name="Nolan M."/>
            <person name="Lucas S."/>
            <person name="Hammon N."/>
            <person name="Deshpande S."/>
            <person name="Cheng J.F."/>
            <person name="Zeytun A."/>
            <person name="Tapia R."/>
            <person name="Goodwin L."/>
            <person name="Pitluck S."/>
            <person name="Liolios K."/>
            <person name="Pagani I."/>
            <person name="Ivanova N."/>
            <person name="Mavromatis K."/>
            <person name="Mikhailova N."/>
            <person name="Huntemann M."/>
            <person name="Pati A."/>
            <person name="Chen A."/>
            <person name="Palaniappan K."/>
            <person name="Land M."/>
            <person name="Hauser L."/>
            <person name="Brambilla E.M."/>
            <person name="Rohde M."/>
            <person name="Goker M."/>
            <person name="Woyke T."/>
            <person name="Bristow J."/>
            <person name="Eisen J.A."/>
            <person name="Markowitz V."/>
            <person name="Hugenholtz P."/>
            <person name="Kyrpides N.C."/>
            <person name="Klenk H.P."/>
            <person name="Detter J.C."/>
        </authorList>
    </citation>
    <scope>NUCLEOTIDE SEQUENCE [LARGE SCALE GENOMIC DNA]</scope>
    <source>
        <strain evidence="2">ATCC 33096 / DSM 2489 / 6091</strain>
    </source>
</reference>
<name>F2NS35_TRES6</name>
<dbReference type="Proteomes" id="UP000006852">
    <property type="component" value="Chromosome"/>
</dbReference>
<dbReference type="GeneID" id="302998526"/>
<dbReference type="KEGG" id="tsu:Tresu_1364"/>
<sequence>MTSNLKNQIDSKPEELKFIKTSELPLEGLSDQQKVALNRRANALLNEGKIEMAKRIFITTGYSDGLTRIGDNYNKENKYLDALKMYLLAHNKRKSEPIIEKISQTVSVMLKS</sequence>
<dbReference type="RefSeq" id="WP_013701554.1">
    <property type="nucleotide sequence ID" value="NC_015385.1"/>
</dbReference>
<dbReference type="HOGENOM" id="CLU_2157247_0_0_12"/>
<dbReference type="OrthoDB" id="342681at2"/>
<keyword evidence="2" id="KW-1185">Reference proteome</keyword>
<dbReference type="EMBL" id="CP002631">
    <property type="protein sequence ID" value="AEB14271.1"/>
    <property type="molecule type" value="Genomic_DNA"/>
</dbReference>
<proteinExistence type="predicted"/>